<dbReference type="EMBL" id="CP054803">
    <property type="protein sequence ID" value="QKU21697.1"/>
    <property type="molecule type" value="Genomic_DNA"/>
</dbReference>
<name>A0A6N1MVA8_ACILW</name>
<sequence length="132" mass="14724">MVLDAFLAQFYKAVIVVLLALLALAVAFGAWKHFALEHSESQREADIAKAIKPYVEAEREQRSRADKVSGQYEELKGQDRIHTEVINNKVEKITERPVFRNVCIDADGVSILNEAGRMEPTSESDAGLSRPP</sequence>
<reference evidence="1 2" key="1">
    <citation type="submission" date="2019-11" db="EMBL/GenBank/DDBJ databases">
        <title>FDA dAtabase for Regulatory Grade micrObial Sequences (FDA-ARGOS): Supporting development and validation of Infectious Disease Dx tests.</title>
        <authorList>
            <person name="Patel R."/>
            <person name="Rucinski S."/>
            <person name="Tallon L."/>
            <person name="Sadzewicz L."/>
            <person name="Vavikolanu K."/>
            <person name="Mehta A."/>
            <person name="Aluvathingal J."/>
            <person name="Nadendla S."/>
            <person name="Nandy P."/>
            <person name="Geyer C."/>
            <person name="Yan Y."/>
            <person name="Sichtig H."/>
        </authorList>
    </citation>
    <scope>NUCLEOTIDE SEQUENCE [LARGE SCALE GENOMIC DNA]</scope>
    <source>
        <strain evidence="1 2">FDAARGOS_557</strain>
    </source>
</reference>
<dbReference type="RefSeq" id="WP_174894424.1">
    <property type="nucleotide sequence ID" value="NZ_CP054803.1"/>
</dbReference>
<proteinExistence type="predicted"/>
<evidence type="ECO:0000313" key="2">
    <source>
        <dbReference type="Proteomes" id="UP000509126"/>
    </source>
</evidence>
<accession>A0A6N1MVA8</accession>
<organism evidence="1 2">
    <name type="scientific">Acinetobacter lwoffii</name>
    <dbReference type="NCBI Taxonomy" id="28090"/>
    <lineage>
        <taxon>Bacteria</taxon>
        <taxon>Pseudomonadati</taxon>
        <taxon>Pseudomonadota</taxon>
        <taxon>Gammaproteobacteria</taxon>
        <taxon>Moraxellales</taxon>
        <taxon>Moraxellaceae</taxon>
        <taxon>Acinetobacter</taxon>
    </lineage>
</organism>
<evidence type="ECO:0000313" key="1">
    <source>
        <dbReference type="EMBL" id="QKU21697.1"/>
    </source>
</evidence>
<dbReference type="AlphaFoldDB" id="A0A6N1MVA8"/>
<protein>
    <submittedName>
        <fullName evidence="1">Uncharacterized protein</fullName>
    </submittedName>
</protein>
<dbReference type="Proteomes" id="UP000509126">
    <property type="component" value="Chromosome"/>
</dbReference>
<gene>
    <name evidence="1" type="ORF">FOB19_09985</name>
</gene>